<sequence>MVLSSPTVSKPNGNVHKREEEICGSSNFFYGSSRETLLLGSVVFKSVAPMMEWTDNHYRTLACLISKKGVRVKEMNISVFTGCLDPLDVESLGSLSRYVRAVKSDIYVIFLIYQDRFLNLKNLAKATQLATPYGYEVINFITDTFSGLFNSCGCLNPRVAQLLQGKLYAASMQNWT</sequence>
<dbReference type="EnsemblPlants" id="Solyc01g087336.1.1">
    <property type="protein sequence ID" value="Solyc01g087336.1.1"/>
    <property type="gene ID" value="Solyc01g087336.1"/>
</dbReference>
<evidence type="ECO:0000256" key="3">
    <source>
        <dbReference type="ARBA" id="ARBA00022884"/>
    </source>
</evidence>
<keyword evidence="3" id="KW-0694">RNA-binding</keyword>
<dbReference type="GO" id="GO:0017150">
    <property type="term" value="F:tRNA dihydrouridine synthase activity"/>
    <property type="evidence" value="ECO:0007669"/>
    <property type="project" value="InterPro"/>
</dbReference>
<proteinExistence type="predicted"/>
<protein>
    <submittedName>
        <fullName evidence="4">Uncharacterized protein</fullName>
    </submittedName>
</protein>
<reference evidence="4" key="2">
    <citation type="submission" date="2019-01" db="UniProtKB">
        <authorList>
            <consortium name="EnsemblPlants"/>
        </authorList>
    </citation>
    <scope>IDENTIFICATION</scope>
    <source>
        <strain evidence="4">cv. Heinz 1706</strain>
    </source>
</reference>
<evidence type="ECO:0000313" key="4">
    <source>
        <dbReference type="EnsemblPlants" id="Solyc01g087336.1.1"/>
    </source>
</evidence>
<accession>A0A3Q7EIL3</accession>
<keyword evidence="2" id="KW-0521">NADP</keyword>
<dbReference type="GO" id="GO:0000049">
    <property type="term" value="F:tRNA binding"/>
    <property type="evidence" value="ECO:0007669"/>
    <property type="project" value="UniProtKB-KW"/>
</dbReference>
<reference evidence="4" key="1">
    <citation type="journal article" date="2012" name="Nature">
        <title>The tomato genome sequence provides insights into fleshy fruit evolution.</title>
        <authorList>
            <consortium name="Tomato Genome Consortium"/>
        </authorList>
    </citation>
    <scope>NUCLEOTIDE SEQUENCE [LARGE SCALE GENOMIC DNA]</scope>
    <source>
        <strain evidence="4">cv. Heinz 1706</strain>
    </source>
</reference>
<evidence type="ECO:0000313" key="5">
    <source>
        <dbReference type="Proteomes" id="UP000004994"/>
    </source>
</evidence>
<dbReference type="InterPro" id="IPR004653">
    <property type="entry name" value="DusA"/>
</dbReference>
<evidence type="ECO:0000256" key="2">
    <source>
        <dbReference type="ARBA" id="ARBA00022857"/>
    </source>
</evidence>
<dbReference type="PANTHER" id="PTHR42907:SF1">
    <property type="entry name" value="FMN-LINKED OXIDOREDUCTASES SUPERFAMILY PROTEIN"/>
    <property type="match status" value="1"/>
</dbReference>
<dbReference type="PANTHER" id="PTHR42907">
    <property type="entry name" value="FMN-LINKED OXIDOREDUCTASES SUPERFAMILY PROTEIN"/>
    <property type="match status" value="1"/>
</dbReference>
<dbReference type="Gramene" id="Solyc01g087336.1.1">
    <property type="protein sequence ID" value="Solyc01g087336.1.1"/>
    <property type="gene ID" value="Solyc01g087336.1"/>
</dbReference>
<evidence type="ECO:0000256" key="1">
    <source>
        <dbReference type="ARBA" id="ARBA00022555"/>
    </source>
</evidence>
<organism evidence="4">
    <name type="scientific">Solanum lycopersicum</name>
    <name type="common">Tomato</name>
    <name type="synonym">Lycopersicon esculentum</name>
    <dbReference type="NCBI Taxonomy" id="4081"/>
    <lineage>
        <taxon>Eukaryota</taxon>
        <taxon>Viridiplantae</taxon>
        <taxon>Streptophyta</taxon>
        <taxon>Embryophyta</taxon>
        <taxon>Tracheophyta</taxon>
        <taxon>Spermatophyta</taxon>
        <taxon>Magnoliopsida</taxon>
        <taxon>eudicotyledons</taxon>
        <taxon>Gunneridae</taxon>
        <taxon>Pentapetalae</taxon>
        <taxon>asterids</taxon>
        <taxon>lamiids</taxon>
        <taxon>Solanales</taxon>
        <taxon>Solanaceae</taxon>
        <taxon>Solanoideae</taxon>
        <taxon>Solaneae</taxon>
        <taxon>Solanum</taxon>
        <taxon>Solanum subgen. Lycopersicon</taxon>
    </lineage>
</organism>
<keyword evidence="1" id="KW-0820">tRNA-binding</keyword>
<dbReference type="AlphaFoldDB" id="A0A3Q7EIL3"/>
<dbReference type="STRING" id="4081.A0A3Q7EIL3"/>
<dbReference type="Proteomes" id="UP000004994">
    <property type="component" value="Chromosome 1"/>
</dbReference>
<dbReference type="InParanoid" id="A0A3Q7EIL3"/>
<keyword evidence="5" id="KW-1185">Reference proteome</keyword>
<name>A0A3Q7EIL3_SOLLC</name>